<dbReference type="Gene3D" id="3.90.1150.10">
    <property type="entry name" value="Aspartate Aminotransferase, domain 1"/>
    <property type="match status" value="1"/>
</dbReference>
<dbReference type="PANTHER" id="PTHR11601">
    <property type="entry name" value="CYSTEINE DESULFURYLASE FAMILY MEMBER"/>
    <property type="match status" value="1"/>
</dbReference>
<proteinExistence type="inferred from homology"/>
<organism evidence="4">
    <name type="scientific">freshwater metagenome</name>
    <dbReference type="NCBI Taxonomy" id="449393"/>
    <lineage>
        <taxon>unclassified sequences</taxon>
        <taxon>metagenomes</taxon>
        <taxon>ecological metagenomes</taxon>
    </lineage>
</organism>
<accession>A0A6J6WL03</accession>
<evidence type="ECO:0000256" key="1">
    <source>
        <dbReference type="ARBA" id="ARBA00001933"/>
    </source>
</evidence>
<comment type="cofactor">
    <cofactor evidence="1">
        <name>pyridoxal 5'-phosphate</name>
        <dbReference type="ChEBI" id="CHEBI:597326"/>
    </cofactor>
</comment>
<comment type="similarity">
    <text evidence="2">Belongs to the class-V pyridoxal-phosphate-dependent aminotransferase family. NifS/IscS subfamily.</text>
</comment>
<dbReference type="InterPro" id="IPR015422">
    <property type="entry name" value="PyrdxlP-dep_Trfase_small"/>
</dbReference>
<dbReference type="SUPFAM" id="SSF53383">
    <property type="entry name" value="PLP-dependent transferases"/>
    <property type="match status" value="1"/>
</dbReference>
<dbReference type="PANTHER" id="PTHR11601:SF34">
    <property type="entry name" value="CYSTEINE DESULFURASE"/>
    <property type="match status" value="1"/>
</dbReference>
<dbReference type="Pfam" id="PF00266">
    <property type="entry name" value="Aminotran_5"/>
    <property type="match status" value="1"/>
</dbReference>
<dbReference type="InterPro" id="IPR015424">
    <property type="entry name" value="PyrdxlP-dep_Trfase"/>
</dbReference>
<sequence length="359" mass="37722">MRALVGASSVDSVVRVTGNFASEGPLHPAAREALLAAFDQGWADPKKISQSASKAAILRNQALENIAEKLGIPATSIEVIGEPSLGHFLSIAGLFTDRSPFIYSAIDKGKVRAIARAHTSEVKELSADNSGAILHLADIPAHSVLSLQLANGETGVIQSEEETPATVRIAVDATSSGARLPLPHHWNTALFDSLSWNGPSGLAIMAINNRSEYSYPLPRIAPISSPGSYSLPLLIASSIALENFTGEDSALREFAIKEFSSIDGVQVVASNAPALAHLVSIVASGVSGEATVRELAALGIDVDSGSACSPEDLQPSHVLAAMGYETNGHIRFTLHNGTTREDISSLAGKLKEVLQKLRR</sequence>
<evidence type="ECO:0000256" key="2">
    <source>
        <dbReference type="ARBA" id="ARBA00006490"/>
    </source>
</evidence>
<dbReference type="Gene3D" id="3.40.640.10">
    <property type="entry name" value="Type I PLP-dependent aspartate aminotransferase-like (Major domain)"/>
    <property type="match status" value="1"/>
</dbReference>
<dbReference type="EMBL" id="CAFAAF010000008">
    <property type="protein sequence ID" value="CAB4783883.1"/>
    <property type="molecule type" value="Genomic_DNA"/>
</dbReference>
<reference evidence="4" key="1">
    <citation type="submission" date="2020-05" db="EMBL/GenBank/DDBJ databases">
        <authorList>
            <person name="Chiriac C."/>
            <person name="Salcher M."/>
            <person name="Ghai R."/>
            <person name="Kavagutti S V."/>
        </authorList>
    </citation>
    <scope>NUCLEOTIDE SEQUENCE</scope>
</reference>
<dbReference type="InterPro" id="IPR015421">
    <property type="entry name" value="PyrdxlP-dep_Trfase_major"/>
</dbReference>
<protein>
    <submittedName>
        <fullName evidence="4">Unannotated protein</fullName>
    </submittedName>
</protein>
<feature type="domain" description="Aminotransferase class V" evidence="3">
    <location>
        <begin position="237"/>
        <end position="346"/>
    </location>
</feature>
<evidence type="ECO:0000313" key="4">
    <source>
        <dbReference type="EMBL" id="CAB4783883.1"/>
    </source>
</evidence>
<dbReference type="AlphaFoldDB" id="A0A6J6WL03"/>
<dbReference type="InterPro" id="IPR000192">
    <property type="entry name" value="Aminotrans_V_dom"/>
</dbReference>
<gene>
    <name evidence="4" type="ORF">UFOPK2978_00112</name>
</gene>
<name>A0A6J6WL03_9ZZZZ</name>
<evidence type="ECO:0000259" key="3">
    <source>
        <dbReference type="Pfam" id="PF00266"/>
    </source>
</evidence>